<dbReference type="InterPro" id="IPR012651">
    <property type="entry name" value="Thia_Transptr_ThiT"/>
</dbReference>
<organism evidence="2 3">
    <name type="scientific">Candidatus Avoscillospira stercoripullorum</name>
    <dbReference type="NCBI Taxonomy" id="2840709"/>
    <lineage>
        <taxon>Bacteria</taxon>
        <taxon>Bacillati</taxon>
        <taxon>Bacillota</taxon>
        <taxon>Clostridia</taxon>
        <taxon>Eubacteriales</taxon>
        <taxon>Oscillospiraceae</taxon>
        <taxon>Oscillospiraceae incertae sedis</taxon>
        <taxon>Candidatus Avoscillospira</taxon>
    </lineage>
</organism>
<feature type="transmembrane region" description="Helical" evidence="1">
    <location>
        <begin position="49"/>
        <end position="70"/>
    </location>
</feature>
<comment type="caution">
    <text evidence="2">The sequence shown here is derived from an EMBL/GenBank/DDBJ whole genome shotgun (WGS) entry which is preliminary data.</text>
</comment>
<dbReference type="GO" id="GO:0015234">
    <property type="term" value="F:thiamine transmembrane transporter activity"/>
    <property type="evidence" value="ECO:0007669"/>
    <property type="project" value="InterPro"/>
</dbReference>
<evidence type="ECO:0000256" key="1">
    <source>
        <dbReference type="SAM" id="Phobius"/>
    </source>
</evidence>
<dbReference type="Pfam" id="PF09515">
    <property type="entry name" value="Thia_YuaJ"/>
    <property type="match status" value="1"/>
</dbReference>
<reference evidence="2" key="1">
    <citation type="submission" date="2020-10" db="EMBL/GenBank/DDBJ databases">
        <authorList>
            <person name="Gilroy R."/>
        </authorList>
    </citation>
    <scope>NUCLEOTIDE SEQUENCE</scope>
    <source>
        <strain evidence="2">ChiHjej9B8-7071</strain>
    </source>
</reference>
<keyword evidence="1" id="KW-1133">Transmembrane helix</keyword>
<feature type="transmembrane region" description="Helical" evidence="1">
    <location>
        <begin position="15"/>
        <end position="37"/>
    </location>
</feature>
<dbReference type="GO" id="GO:0005886">
    <property type="term" value="C:plasma membrane"/>
    <property type="evidence" value="ECO:0007669"/>
    <property type="project" value="InterPro"/>
</dbReference>
<evidence type="ECO:0000313" key="3">
    <source>
        <dbReference type="Proteomes" id="UP000824258"/>
    </source>
</evidence>
<gene>
    <name evidence="2" type="ORF">IAA70_05190</name>
</gene>
<accession>A0A9D1A8Q9</accession>
<name>A0A9D1A8Q9_9FIRM</name>
<evidence type="ECO:0000313" key="2">
    <source>
        <dbReference type="EMBL" id="HIR09780.1"/>
    </source>
</evidence>
<proteinExistence type="predicted"/>
<dbReference type="Gene3D" id="1.10.1760.20">
    <property type="match status" value="1"/>
</dbReference>
<sequence>MNTQSATHARRHSAVLMLCEGALMIALAEILSLYPLYKMAWGGSIDLAMLPIFVFCVRWGFAPGMVASLAHAVLQTLMEGGIAIGWESIIGDFLVAYVVLGFAGLFWRMKGGFFIGTTVGCALRFLVHYVVGATIWASYMPEEFFGMTMTTPWFYSALYNGFYMVIDWAAIMLIGYLLTLTPAKKFLRPHDQA</sequence>
<keyword evidence="1" id="KW-0812">Transmembrane</keyword>
<protein>
    <submittedName>
        <fullName evidence="2">Energy-coupled thiamine transporter ThiT</fullName>
    </submittedName>
</protein>
<dbReference type="Proteomes" id="UP000824258">
    <property type="component" value="Unassembled WGS sequence"/>
</dbReference>
<dbReference type="EMBL" id="DVGD01000159">
    <property type="protein sequence ID" value="HIR09780.1"/>
    <property type="molecule type" value="Genomic_DNA"/>
</dbReference>
<dbReference type="AlphaFoldDB" id="A0A9D1A8Q9"/>
<feature type="transmembrane region" description="Helical" evidence="1">
    <location>
        <begin position="113"/>
        <end position="137"/>
    </location>
</feature>
<reference evidence="2" key="2">
    <citation type="journal article" date="2021" name="PeerJ">
        <title>Extensive microbial diversity within the chicken gut microbiome revealed by metagenomics and culture.</title>
        <authorList>
            <person name="Gilroy R."/>
            <person name="Ravi A."/>
            <person name="Getino M."/>
            <person name="Pursley I."/>
            <person name="Horton D.L."/>
            <person name="Alikhan N.F."/>
            <person name="Baker D."/>
            <person name="Gharbi K."/>
            <person name="Hall N."/>
            <person name="Watson M."/>
            <person name="Adriaenssens E.M."/>
            <person name="Foster-Nyarko E."/>
            <person name="Jarju S."/>
            <person name="Secka A."/>
            <person name="Antonio M."/>
            <person name="Oren A."/>
            <person name="Chaudhuri R.R."/>
            <person name="La Ragione R."/>
            <person name="Hildebrand F."/>
            <person name="Pallen M.J."/>
        </authorList>
    </citation>
    <scope>NUCLEOTIDE SEQUENCE</scope>
    <source>
        <strain evidence="2">ChiHjej9B8-7071</strain>
    </source>
</reference>
<feature type="transmembrane region" description="Helical" evidence="1">
    <location>
        <begin position="82"/>
        <end position="106"/>
    </location>
</feature>
<feature type="transmembrane region" description="Helical" evidence="1">
    <location>
        <begin position="157"/>
        <end position="178"/>
    </location>
</feature>
<keyword evidence="1" id="KW-0472">Membrane</keyword>